<keyword evidence="1" id="KW-0472">Membrane</keyword>
<evidence type="ECO:0000313" key="3">
    <source>
        <dbReference type="EMBL" id="MCY0386095.1"/>
    </source>
</evidence>
<keyword evidence="3" id="KW-0645">Protease</keyword>
<evidence type="ECO:0000256" key="1">
    <source>
        <dbReference type="SAM" id="Phobius"/>
    </source>
</evidence>
<feature type="transmembrane region" description="Helical" evidence="1">
    <location>
        <begin position="22"/>
        <end position="47"/>
    </location>
</feature>
<keyword evidence="1" id="KW-0812">Transmembrane</keyword>
<keyword evidence="4" id="KW-1185">Reference proteome</keyword>
<feature type="transmembrane region" description="Helical" evidence="1">
    <location>
        <begin position="194"/>
        <end position="223"/>
    </location>
</feature>
<accession>A0ABT3ZHU0</accession>
<dbReference type="Pfam" id="PF02517">
    <property type="entry name" value="Rce1-like"/>
    <property type="match status" value="1"/>
</dbReference>
<keyword evidence="1" id="KW-1133">Transmembrane helix</keyword>
<dbReference type="InterPro" id="IPR003675">
    <property type="entry name" value="Rce1/LyrA-like_dom"/>
</dbReference>
<keyword evidence="3" id="KW-0482">Metalloprotease</keyword>
<feature type="transmembrane region" description="Helical" evidence="1">
    <location>
        <begin position="89"/>
        <end position="109"/>
    </location>
</feature>
<feature type="transmembrane region" description="Helical" evidence="1">
    <location>
        <begin position="53"/>
        <end position="69"/>
    </location>
</feature>
<reference evidence="3" key="1">
    <citation type="submission" date="2022-11" db="EMBL/GenBank/DDBJ databases">
        <title>Robbsia betulipollinis sp. nov., isolated from pollen of birch (Betula pendula).</title>
        <authorList>
            <person name="Shi H."/>
            <person name="Ambika Manirajan B."/>
            <person name="Ratering S."/>
            <person name="Geissler-Plaum R."/>
            <person name="Schnell S."/>
        </authorList>
    </citation>
    <scope>NUCLEOTIDE SEQUENCE</scope>
    <source>
        <strain evidence="3">Bb-Pol-6</strain>
    </source>
</reference>
<gene>
    <name evidence="3" type="ORF">OVY01_02305</name>
</gene>
<name>A0ABT3ZHU0_9BURK</name>
<evidence type="ECO:0000259" key="2">
    <source>
        <dbReference type="Pfam" id="PF02517"/>
    </source>
</evidence>
<comment type="caution">
    <text evidence="3">The sequence shown here is derived from an EMBL/GenBank/DDBJ whole genome shotgun (WGS) entry which is preliminary data.</text>
</comment>
<keyword evidence="3" id="KW-0378">Hydrolase</keyword>
<protein>
    <submittedName>
        <fullName evidence="3">CPBP family intramembrane metalloprotease</fullName>
    </submittedName>
</protein>
<dbReference type="Proteomes" id="UP001082899">
    <property type="component" value="Unassembled WGS sequence"/>
</dbReference>
<dbReference type="GO" id="GO:0008237">
    <property type="term" value="F:metallopeptidase activity"/>
    <property type="evidence" value="ECO:0007669"/>
    <property type="project" value="UniProtKB-KW"/>
</dbReference>
<proteinExistence type="predicted"/>
<evidence type="ECO:0000313" key="4">
    <source>
        <dbReference type="Proteomes" id="UP001082899"/>
    </source>
</evidence>
<organism evidence="3 4">
    <name type="scientific">Robbsia betulipollinis</name>
    <dbReference type="NCBI Taxonomy" id="2981849"/>
    <lineage>
        <taxon>Bacteria</taxon>
        <taxon>Pseudomonadati</taxon>
        <taxon>Pseudomonadota</taxon>
        <taxon>Betaproteobacteria</taxon>
        <taxon>Burkholderiales</taxon>
        <taxon>Burkholderiaceae</taxon>
        <taxon>Robbsia</taxon>
    </lineage>
</organism>
<feature type="domain" description="CAAX prenyl protease 2/Lysostaphin resistance protein A-like" evidence="2">
    <location>
        <begin position="122"/>
        <end position="230"/>
    </location>
</feature>
<dbReference type="EMBL" id="JAPMXC010000001">
    <property type="protein sequence ID" value="MCY0386095.1"/>
    <property type="molecule type" value="Genomic_DNA"/>
</dbReference>
<sequence>MLITAPWTFLSSWPVSRIQYRYLAAAFAVFALSVFLLSLPFVFPVLYLGHVNWSGKLFSIVGVYTIILSRKRSDPAREFMTFRQKEGTLWQSLGIVLLLLLFSVAVSLLDSEGGRPPTDRALLAYEATLPGIDEEAVFRAAFLRYVLAAADGKPCGKGGRAFWRVAGPISASAMLFGLVHALHVDAALHMHFDIATLAIAGTVGAGLALLTVNSGSILLPVIAHNLANLVATLV</sequence>
<feature type="transmembrane region" description="Helical" evidence="1">
    <location>
        <begin position="161"/>
        <end position="182"/>
    </location>
</feature>
<dbReference type="RefSeq" id="WP_267845344.1">
    <property type="nucleotide sequence ID" value="NZ_JAPMXC010000001.1"/>
</dbReference>